<feature type="transmembrane region" description="Helical" evidence="1">
    <location>
        <begin position="118"/>
        <end position="138"/>
    </location>
</feature>
<keyword evidence="1" id="KW-0472">Membrane</keyword>
<keyword evidence="1" id="KW-1133">Transmembrane helix</keyword>
<sequence>MLKIANKFISSSISMAFLGVTGWSVAYAYGWGQSYFYGFPWWYVDVGISNVARSLGYVLWNTAILFLTYLIGLYILIKAKKYMPEPYIQFLRAYILICIGLSPLLFGYIASIGRCNTYVGLGYLLLILLFTLIFKNYINHNIPSISVKATMQFLYKNQVYIIICTYCCFVMFAFITGYIRPNFKNTFDIIDIDHKTYYILAKYSDTFILANEIHANNDNFYIYKLSPNSLFHIKVVKVSTSK</sequence>
<evidence type="ECO:0000313" key="2">
    <source>
        <dbReference type="EMBL" id="KDB46854.1"/>
    </source>
</evidence>
<feature type="transmembrane region" description="Helical" evidence="1">
    <location>
        <begin position="57"/>
        <end position="77"/>
    </location>
</feature>
<comment type="caution">
    <text evidence="2">The sequence shown here is derived from an EMBL/GenBank/DDBJ whole genome shotgun (WGS) entry which is preliminary data.</text>
</comment>
<feature type="transmembrane region" description="Helical" evidence="1">
    <location>
        <begin position="159"/>
        <end position="179"/>
    </location>
</feature>
<reference evidence="2 3" key="1">
    <citation type="submission" date="2014-02" db="EMBL/GenBank/DDBJ databases">
        <title>Comparative genomics of Haemophilus parasuis isolated from pig lungs.</title>
        <authorList>
            <person name="Kittichotirat W."/>
            <person name="Bumgarner R.E."/>
            <person name="Lawrence P."/>
        </authorList>
    </citation>
    <scope>NUCLEOTIDE SEQUENCE [LARGE SCALE GENOMIC DNA]</scope>
    <source>
        <strain evidence="2 3">HPS9</strain>
    </source>
</reference>
<accession>A0A836YYC8</accession>
<organism evidence="2 3">
    <name type="scientific">Glaesserella parasuis HPS9</name>
    <dbReference type="NCBI Taxonomy" id="1450513"/>
    <lineage>
        <taxon>Bacteria</taxon>
        <taxon>Pseudomonadati</taxon>
        <taxon>Pseudomonadota</taxon>
        <taxon>Gammaproteobacteria</taxon>
        <taxon>Pasteurellales</taxon>
        <taxon>Pasteurellaceae</taxon>
        <taxon>Glaesserella</taxon>
    </lineage>
</organism>
<feature type="transmembrane region" description="Helical" evidence="1">
    <location>
        <begin position="12"/>
        <end position="37"/>
    </location>
</feature>
<name>A0A836YYC8_GLAPU</name>
<dbReference type="RefSeq" id="WP_021109469.1">
    <property type="nucleotide sequence ID" value="NZ_JDSN01000030.1"/>
</dbReference>
<proteinExistence type="predicted"/>
<feature type="transmembrane region" description="Helical" evidence="1">
    <location>
        <begin position="89"/>
        <end position="112"/>
    </location>
</feature>
<keyword evidence="1" id="KW-0812">Transmembrane</keyword>
<evidence type="ECO:0000313" key="3">
    <source>
        <dbReference type="Proteomes" id="UP000027441"/>
    </source>
</evidence>
<dbReference type="AlphaFoldDB" id="A0A836YYC8"/>
<dbReference type="EMBL" id="JDSN01000030">
    <property type="protein sequence ID" value="KDB46854.1"/>
    <property type="molecule type" value="Genomic_DNA"/>
</dbReference>
<gene>
    <name evidence="2" type="ORF">HPS9_03405</name>
</gene>
<protein>
    <submittedName>
        <fullName evidence="2">Uncharacterized protein</fullName>
    </submittedName>
</protein>
<dbReference type="Proteomes" id="UP000027441">
    <property type="component" value="Unassembled WGS sequence"/>
</dbReference>
<evidence type="ECO:0000256" key="1">
    <source>
        <dbReference type="SAM" id="Phobius"/>
    </source>
</evidence>